<keyword evidence="3" id="KW-0732">Signal</keyword>
<feature type="signal peptide" evidence="3">
    <location>
        <begin position="1"/>
        <end position="29"/>
    </location>
</feature>
<dbReference type="SUPFAM" id="SSF110296">
    <property type="entry name" value="Oligoxyloglucan reducing end-specific cellobiohydrolase"/>
    <property type="match status" value="1"/>
</dbReference>
<dbReference type="EMBL" id="JACAQE010000005">
    <property type="protein sequence ID" value="NWC15310.1"/>
    <property type="molecule type" value="Genomic_DNA"/>
</dbReference>
<dbReference type="CDD" id="cd15482">
    <property type="entry name" value="Sialidase_non-viral"/>
    <property type="match status" value="1"/>
</dbReference>
<feature type="domain" description="Photosynthesis system II assembly factor Ycf48/Hcf136-like" evidence="4">
    <location>
        <begin position="169"/>
        <end position="307"/>
    </location>
</feature>
<feature type="chain" id="PRO_5031202979" description="Photosynthesis system II assembly factor Ycf48/Hcf136-like domain-containing protein" evidence="3">
    <location>
        <begin position="30"/>
        <end position="372"/>
    </location>
</feature>
<name>A0A7Y8CDI8_9PSED</name>
<evidence type="ECO:0000256" key="3">
    <source>
        <dbReference type="SAM" id="SignalP"/>
    </source>
</evidence>
<reference evidence="5 6" key="1">
    <citation type="submission" date="2020-04" db="EMBL/GenBank/DDBJ databases">
        <title>Molecular characterization of pseudomonads from Agaricus bisporus reveal novel blotch 2 pathogens in Western Europe.</title>
        <authorList>
            <person name="Taparia T."/>
            <person name="Krijger M."/>
            <person name="Haynes E."/>
            <person name="Elpinstone J.G."/>
            <person name="Noble R."/>
            <person name="Van Der Wolf J."/>
        </authorList>
    </citation>
    <scope>NUCLEOTIDE SEQUENCE [LARGE SCALE GENOMIC DNA]</scope>
    <source>
        <strain evidence="5 6">IPO3738</strain>
    </source>
</reference>
<evidence type="ECO:0000313" key="5">
    <source>
        <dbReference type="EMBL" id="NWC15310.1"/>
    </source>
</evidence>
<dbReference type="RefSeq" id="WP_017123812.1">
    <property type="nucleotide sequence ID" value="NZ_JACAQE010000005.1"/>
</dbReference>
<evidence type="ECO:0000256" key="2">
    <source>
        <dbReference type="ARBA" id="ARBA00023276"/>
    </source>
</evidence>
<keyword evidence="1" id="KW-0602">Photosynthesis</keyword>
<comment type="caution">
    <text evidence="5">The sequence shown here is derived from an EMBL/GenBank/DDBJ whole genome shotgun (WGS) entry which is preliminary data.</text>
</comment>
<gene>
    <name evidence="5" type="ORF">HX845_16715</name>
</gene>
<dbReference type="AlphaFoldDB" id="A0A7Y8CDI8"/>
<keyword evidence="2" id="KW-0604">Photosystem II</keyword>
<dbReference type="Pfam" id="PF14870">
    <property type="entry name" value="PSII_BNR"/>
    <property type="match status" value="2"/>
</dbReference>
<dbReference type="PANTHER" id="PTHR47199">
    <property type="entry name" value="PHOTOSYSTEM II STABILITY/ASSEMBLY FACTOR HCF136, CHLOROPLASTIC"/>
    <property type="match status" value="1"/>
</dbReference>
<evidence type="ECO:0000256" key="1">
    <source>
        <dbReference type="ARBA" id="ARBA00022531"/>
    </source>
</evidence>
<proteinExistence type="predicted"/>
<dbReference type="PANTHER" id="PTHR47199:SF2">
    <property type="entry name" value="PHOTOSYSTEM II STABILITY_ASSEMBLY FACTOR HCF136, CHLOROPLASTIC"/>
    <property type="match status" value="1"/>
</dbReference>
<dbReference type="InterPro" id="IPR015943">
    <property type="entry name" value="WD40/YVTN_repeat-like_dom_sf"/>
</dbReference>
<sequence>MPAHNPSFRHPLLAAAILSAVCLSGVAQAEKNQSVPDLLDLPALESKRAQQSLQLAVARAGNRLVAVGERGIVQLSDDGGHTWRQAKHVPVSVALTDVDFVSASIGWAVGHSGVVLHSTDAGETWLLQLDGNKAAQVVLEDARQRLVAGEAGAEKALRTAEYLVQDGPDKPFLDVAFQSDNHGYVVGAYGLALETHDGGKTWQSLMGRIPNPRGRHLYQVQIEDQQLLICGEQGTFFRSTDGGGSFVEVRTPYSGTFFGALNLDAQGLLAYGLRGNAWRSLDGGTNWQKAEVGQPVTLSAGLRLRDGSVLLADESGRLLRSTDNALSFATLPVQQGTGITGIVEAADGALILSSARGMSRIELDAINLGVKP</sequence>
<dbReference type="Gene3D" id="2.130.10.10">
    <property type="entry name" value="YVTN repeat-like/Quinoprotein amine dehydrogenase"/>
    <property type="match status" value="2"/>
</dbReference>
<protein>
    <recommendedName>
        <fullName evidence="4">Photosynthesis system II assembly factor Ycf48/Hcf136-like domain-containing protein</fullName>
    </recommendedName>
</protein>
<evidence type="ECO:0000259" key="4">
    <source>
        <dbReference type="Pfam" id="PF14870"/>
    </source>
</evidence>
<dbReference type="GO" id="GO:0015979">
    <property type="term" value="P:photosynthesis"/>
    <property type="evidence" value="ECO:0007669"/>
    <property type="project" value="UniProtKB-KW"/>
</dbReference>
<dbReference type="InterPro" id="IPR028203">
    <property type="entry name" value="PSII_CF48-like_dom"/>
</dbReference>
<organism evidence="5 6">
    <name type="scientific">Pseudomonas gingeri</name>
    <dbReference type="NCBI Taxonomy" id="117681"/>
    <lineage>
        <taxon>Bacteria</taxon>
        <taxon>Pseudomonadati</taxon>
        <taxon>Pseudomonadota</taxon>
        <taxon>Gammaproteobacteria</taxon>
        <taxon>Pseudomonadales</taxon>
        <taxon>Pseudomonadaceae</taxon>
        <taxon>Pseudomonas</taxon>
    </lineage>
</organism>
<accession>A0A7Y8CDI8</accession>
<dbReference type="GO" id="GO:0009523">
    <property type="term" value="C:photosystem II"/>
    <property type="evidence" value="ECO:0007669"/>
    <property type="project" value="UniProtKB-KW"/>
</dbReference>
<feature type="domain" description="Photosynthesis system II assembly factor Ycf48/Hcf136-like" evidence="4">
    <location>
        <begin position="66"/>
        <end position="126"/>
    </location>
</feature>
<dbReference type="Proteomes" id="UP000517547">
    <property type="component" value="Unassembled WGS sequence"/>
</dbReference>
<evidence type="ECO:0000313" key="6">
    <source>
        <dbReference type="Proteomes" id="UP000517547"/>
    </source>
</evidence>